<dbReference type="InterPro" id="IPR050921">
    <property type="entry name" value="T4SS_GSP_E_ATPase"/>
</dbReference>
<dbReference type="Gene3D" id="3.30.450.380">
    <property type="match status" value="1"/>
</dbReference>
<organism evidence="2 3">
    <name type="scientific">miscellaneous Crenarchaeota group-1 archaeon SG8-32-3</name>
    <dbReference type="NCBI Taxonomy" id="1685125"/>
    <lineage>
        <taxon>Archaea</taxon>
        <taxon>Candidatus Bathyarchaeota</taxon>
        <taxon>MCG-1</taxon>
    </lineage>
</organism>
<dbReference type="PANTHER" id="PTHR30486">
    <property type="entry name" value="TWITCHING MOTILITY PROTEIN PILT"/>
    <property type="match status" value="1"/>
</dbReference>
<feature type="non-terminal residue" evidence="2">
    <location>
        <position position="201"/>
    </location>
</feature>
<evidence type="ECO:0008006" key="4">
    <source>
        <dbReference type="Google" id="ProtNLM"/>
    </source>
</evidence>
<comment type="caution">
    <text evidence="2">The sequence shown here is derived from an EMBL/GenBank/DDBJ whole genome shotgun (WGS) entry which is preliminary data.</text>
</comment>
<dbReference type="PANTHER" id="PTHR30486:SF6">
    <property type="entry name" value="TYPE IV PILUS RETRACTATION ATPASE PILT"/>
    <property type="match status" value="1"/>
</dbReference>
<reference evidence="3" key="1">
    <citation type="submission" date="2015-06" db="EMBL/GenBank/DDBJ databases">
        <title>New insights into the roles of widespread benthic archaea in carbon and nitrogen cycling.</title>
        <authorList>
            <person name="Lazar C.S."/>
            <person name="Baker B.J."/>
            <person name="Seitz K.W."/>
            <person name="Hyde A.S."/>
            <person name="Dick G.J."/>
            <person name="Hinrichs K.-U."/>
            <person name="Teske A.P."/>
        </authorList>
    </citation>
    <scope>NUCLEOTIDE SEQUENCE [LARGE SCALE GENOMIC DNA]</scope>
</reference>
<evidence type="ECO:0000313" key="3">
    <source>
        <dbReference type="Proteomes" id="UP000054016"/>
    </source>
</evidence>
<dbReference type="AlphaFoldDB" id="A0A0M0BRH1"/>
<dbReference type="EMBL" id="LFWV01000047">
    <property type="protein sequence ID" value="KON30950.1"/>
    <property type="molecule type" value="Genomic_DNA"/>
</dbReference>
<accession>A0A0M0BRH1</accession>
<dbReference type="Proteomes" id="UP000054016">
    <property type="component" value="Unassembled WGS sequence"/>
</dbReference>
<proteinExistence type="inferred from homology"/>
<comment type="similarity">
    <text evidence="1">Belongs to the GSP E family.</text>
</comment>
<gene>
    <name evidence="2" type="ORF">AC478_03520</name>
</gene>
<dbReference type="GO" id="GO:0016887">
    <property type="term" value="F:ATP hydrolysis activity"/>
    <property type="evidence" value="ECO:0007669"/>
    <property type="project" value="InterPro"/>
</dbReference>
<evidence type="ECO:0000256" key="1">
    <source>
        <dbReference type="ARBA" id="ARBA00006611"/>
    </source>
</evidence>
<sequence length="201" mass="23453">MPKLRLKESLAGLKKIKININFKKKEKQMPIPPPPPKPIPRGLKIIEKYPLYEPFSHVVIVQNPKTGEHQYILDELQLDPLERGVYDRILEILLAEIESPKEEILDPRKFFAESAKKIVDKYRISLGWLPDVSWYKILYHAERDLVGFGKIDPLMRDPNIEDISCDGVNKPVYVWHRNYESIETNLQFPADEILDNTVVKL</sequence>
<evidence type="ECO:0000313" key="2">
    <source>
        <dbReference type="EMBL" id="KON30950.1"/>
    </source>
</evidence>
<name>A0A0M0BRH1_9ARCH</name>
<protein>
    <recommendedName>
        <fullName evidence="4">Protein kinase</fullName>
    </recommendedName>
</protein>